<keyword evidence="1" id="KW-0732">Signal</keyword>
<feature type="chain" id="PRO_5001515589" evidence="1">
    <location>
        <begin position="25"/>
        <end position="83"/>
    </location>
</feature>
<sequence length="83" mass="9625">MSAICHKISNVIILNILIVFRCVGLESIRDIFRNSPFYFVVIDRFLSIIKLLKYINCCGWGSAELGNMRDIFRDSLLHFVDID</sequence>
<reference evidence="2" key="1">
    <citation type="journal article" date="2014" name="PLoS Negl. Trop. Dis.">
        <title>An updated insight into the Sialotranscriptome of Triatoma infestans: developmental stage and geographic variations.</title>
        <authorList>
            <person name="Schwarz A."/>
            <person name="Medrano-Mercado N."/>
            <person name="Schaub G.A."/>
            <person name="Struchiner C.J."/>
            <person name="Bargues M.D."/>
            <person name="Levy M.Z."/>
            <person name="Ribeiro J.M."/>
        </authorList>
    </citation>
    <scope>NUCLEOTIDE SEQUENCE</scope>
    <source>
        <strain evidence="2">Chile</strain>
        <tissue evidence="2">Salivary glands</tissue>
    </source>
</reference>
<dbReference type="AlphaFoldDB" id="A0A023EZY4"/>
<dbReference type="EMBL" id="GBBI01004648">
    <property type="protein sequence ID" value="JAC14064.1"/>
    <property type="molecule type" value="mRNA"/>
</dbReference>
<feature type="non-terminal residue" evidence="2">
    <location>
        <position position="83"/>
    </location>
</feature>
<feature type="signal peptide" evidence="1">
    <location>
        <begin position="1"/>
        <end position="24"/>
    </location>
</feature>
<protein>
    <submittedName>
        <fullName evidence="2">Putative secreted protein</fullName>
    </submittedName>
</protein>
<name>A0A023EZY4_TRIIF</name>
<proteinExistence type="evidence at transcript level"/>
<evidence type="ECO:0000313" key="2">
    <source>
        <dbReference type="EMBL" id="JAC14064.1"/>
    </source>
</evidence>
<accession>A0A023EZY4</accession>
<evidence type="ECO:0000256" key="1">
    <source>
        <dbReference type="SAM" id="SignalP"/>
    </source>
</evidence>
<organism evidence="2">
    <name type="scientific">Triatoma infestans</name>
    <name type="common">Assassin bug</name>
    <dbReference type="NCBI Taxonomy" id="30076"/>
    <lineage>
        <taxon>Eukaryota</taxon>
        <taxon>Metazoa</taxon>
        <taxon>Ecdysozoa</taxon>
        <taxon>Arthropoda</taxon>
        <taxon>Hexapoda</taxon>
        <taxon>Insecta</taxon>
        <taxon>Pterygota</taxon>
        <taxon>Neoptera</taxon>
        <taxon>Paraneoptera</taxon>
        <taxon>Hemiptera</taxon>
        <taxon>Heteroptera</taxon>
        <taxon>Panheteroptera</taxon>
        <taxon>Cimicomorpha</taxon>
        <taxon>Reduviidae</taxon>
        <taxon>Triatominae</taxon>
        <taxon>Triatoma</taxon>
    </lineage>
</organism>